<evidence type="ECO:0008006" key="3">
    <source>
        <dbReference type="Google" id="ProtNLM"/>
    </source>
</evidence>
<accession>A0A643FG61</accession>
<organism evidence="1 2">
    <name type="scientific">Ideonella dechloratans</name>
    <dbReference type="NCBI Taxonomy" id="36863"/>
    <lineage>
        <taxon>Bacteria</taxon>
        <taxon>Pseudomonadati</taxon>
        <taxon>Pseudomonadota</taxon>
        <taxon>Betaproteobacteria</taxon>
        <taxon>Burkholderiales</taxon>
        <taxon>Sphaerotilaceae</taxon>
        <taxon>Ideonella</taxon>
    </lineage>
</organism>
<gene>
    <name evidence="1" type="ORF">F7Q92_03960</name>
</gene>
<evidence type="ECO:0000313" key="1">
    <source>
        <dbReference type="EMBL" id="KAB0584382.1"/>
    </source>
</evidence>
<sequence length="123" mass="14095">MAEAAIDPLAWLDELPPAFASQVVPPVRYESHEDGPAHARMVLGLDAQGQRCYLRHTHTVTEDCFDIDEFPLEVAVLRERRIAWRLSDGQWLTLLDRMDRLESCHPRLVREGPHRSHSPLPPL</sequence>
<dbReference type="OrthoDB" id="9180615at2"/>
<dbReference type="AlphaFoldDB" id="A0A643FG61"/>
<name>A0A643FG61_IDEDE</name>
<evidence type="ECO:0000313" key="2">
    <source>
        <dbReference type="Proteomes" id="UP000430120"/>
    </source>
</evidence>
<proteinExistence type="predicted"/>
<dbReference type="EMBL" id="VZPB01000006">
    <property type="protein sequence ID" value="KAB0584382.1"/>
    <property type="molecule type" value="Genomic_DNA"/>
</dbReference>
<dbReference type="Proteomes" id="UP000430120">
    <property type="component" value="Unassembled WGS sequence"/>
</dbReference>
<dbReference type="RefSeq" id="WP_151122689.1">
    <property type="nucleotide sequence ID" value="NZ_CP088081.1"/>
</dbReference>
<comment type="caution">
    <text evidence="1">The sequence shown here is derived from an EMBL/GenBank/DDBJ whole genome shotgun (WGS) entry which is preliminary data.</text>
</comment>
<reference evidence="1 2" key="1">
    <citation type="submission" date="2019-09" db="EMBL/GenBank/DDBJ databases">
        <title>Draft genome sequences of 48 bacterial type strains from the CCUG.</title>
        <authorList>
            <person name="Tunovic T."/>
            <person name="Pineiro-Iglesias B."/>
            <person name="Unosson C."/>
            <person name="Inganas E."/>
            <person name="Ohlen M."/>
            <person name="Cardew S."/>
            <person name="Jensie-Markopoulos S."/>
            <person name="Salva-Serra F."/>
            <person name="Jaen-Luchoro D."/>
            <person name="Karlsson R."/>
            <person name="Svensson-Stadler L."/>
            <person name="Chun J."/>
            <person name="Moore E."/>
        </authorList>
    </citation>
    <scope>NUCLEOTIDE SEQUENCE [LARGE SCALE GENOMIC DNA]</scope>
    <source>
        <strain evidence="1 2">CCUG 30977</strain>
    </source>
</reference>
<keyword evidence="2" id="KW-1185">Reference proteome</keyword>
<protein>
    <recommendedName>
        <fullName evidence="3">DUF3024 domain-containing protein</fullName>
    </recommendedName>
</protein>